<dbReference type="eggNOG" id="KOG2244">
    <property type="taxonomic scope" value="Eukaryota"/>
</dbReference>
<feature type="domain" description="Spermatogenesis-associated protein 20-like TRX" evidence="1">
    <location>
        <begin position="16"/>
        <end position="177"/>
    </location>
</feature>
<dbReference type="InterPro" id="IPR012341">
    <property type="entry name" value="6hp_glycosidase-like_sf"/>
</dbReference>
<dbReference type="Proteomes" id="UP000001064">
    <property type="component" value="Unassembled WGS sequence"/>
</dbReference>
<protein>
    <recommendedName>
        <fullName evidence="1">Spermatogenesis-associated protein 20-like TRX domain-containing protein</fullName>
    </recommendedName>
</protein>
<dbReference type="SUPFAM" id="SSF48208">
    <property type="entry name" value="Six-hairpin glycosidases"/>
    <property type="match status" value="1"/>
</dbReference>
<dbReference type="VEuPathDB" id="AmoebaDB:DICPUDRAFT_155404"/>
<dbReference type="GO" id="GO:0005975">
    <property type="term" value="P:carbohydrate metabolic process"/>
    <property type="evidence" value="ECO:0007669"/>
    <property type="project" value="InterPro"/>
</dbReference>
<dbReference type="Pfam" id="PF03190">
    <property type="entry name" value="Thioredox_DsbH"/>
    <property type="match status" value="1"/>
</dbReference>
<reference evidence="3" key="1">
    <citation type="journal article" date="2011" name="Genome Biol.">
        <title>Comparative genomics of the social amoebae Dictyostelium discoideum and Dictyostelium purpureum.</title>
        <authorList>
            <consortium name="US DOE Joint Genome Institute (JGI-PGF)"/>
            <person name="Sucgang R."/>
            <person name="Kuo A."/>
            <person name="Tian X."/>
            <person name="Salerno W."/>
            <person name="Parikh A."/>
            <person name="Feasley C.L."/>
            <person name="Dalin E."/>
            <person name="Tu H."/>
            <person name="Huang E."/>
            <person name="Barry K."/>
            <person name="Lindquist E."/>
            <person name="Shapiro H."/>
            <person name="Bruce D."/>
            <person name="Schmutz J."/>
            <person name="Salamov A."/>
            <person name="Fey P."/>
            <person name="Gaudet P."/>
            <person name="Anjard C."/>
            <person name="Babu M.M."/>
            <person name="Basu S."/>
            <person name="Bushmanova Y."/>
            <person name="van der Wel H."/>
            <person name="Katoh-Kurasawa M."/>
            <person name="Dinh C."/>
            <person name="Coutinho P.M."/>
            <person name="Saito T."/>
            <person name="Elias M."/>
            <person name="Schaap P."/>
            <person name="Kay R.R."/>
            <person name="Henrissat B."/>
            <person name="Eichinger L."/>
            <person name="Rivero F."/>
            <person name="Putnam N.H."/>
            <person name="West C.M."/>
            <person name="Loomis W.F."/>
            <person name="Chisholm R.L."/>
            <person name="Shaulsky G."/>
            <person name="Strassmann J.E."/>
            <person name="Queller D.C."/>
            <person name="Kuspa A."/>
            <person name="Grigoriev I.V."/>
        </authorList>
    </citation>
    <scope>NUCLEOTIDE SEQUENCE [LARGE SCALE GENOMIC DNA]</scope>
    <source>
        <strain evidence="3">QSDP1</strain>
    </source>
</reference>
<dbReference type="PIRSF" id="PIRSF006402">
    <property type="entry name" value="UCP006402_thioredoxin"/>
    <property type="match status" value="1"/>
</dbReference>
<dbReference type="KEGG" id="dpp:DICPUDRAFT_155404"/>
<dbReference type="PANTHER" id="PTHR42899:SF1">
    <property type="entry name" value="SPERMATOGENESIS-ASSOCIATED PROTEIN 20"/>
    <property type="match status" value="1"/>
</dbReference>
<dbReference type="OrthoDB" id="1923667at2759"/>
<dbReference type="RefSeq" id="XP_003290868.1">
    <property type="nucleotide sequence ID" value="XM_003290820.1"/>
</dbReference>
<dbReference type="CDD" id="cd02955">
    <property type="entry name" value="SSP411"/>
    <property type="match status" value="1"/>
</dbReference>
<evidence type="ECO:0000313" key="3">
    <source>
        <dbReference type="Proteomes" id="UP000001064"/>
    </source>
</evidence>
<dbReference type="OMA" id="PFYFGTY"/>
<proteinExistence type="predicted"/>
<dbReference type="InterPro" id="IPR024705">
    <property type="entry name" value="Ssp411"/>
</dbReference>
<dbReference type="STRING" id="5786.F0ZTX0"/>
<dbReference type="Gene3D" id="1.50.10.10">
    <property type="match status" value="1"/>
</dbReference>
<keyword evidence="3" id="KW-1185">Reference proteome</keyword>
<dbReference type="GeneID" id="10508635"/>
<dbReference type="InterPro" id="IPR004879">
    <property type="entry name" value="Ssp411-like_TRX"/>
</dbReference>
<name>F0ZTX0_DICPU</name>
<dbReference type="InParanoid" id="F0ZTX0"/>
<dbReference type="InterPro" id="IPR036249">
    <property type="entry name" value="Thioredoxin-like_sf"/>
</dbReference>
<organism evidence="2 3">
    <name type="scientific">Dictyostelium purpureum</name>
    <name type="common">Slime mold</name>
    <dbReference type="NCBI Taxonomy" id="5786"/>
    <lineage>
        <taxon>Eukaryota</taxon>
        <taxon>Amoebozoa</taxon>
        <taxon>Evosea</taxon>
        <taxon>Eumycetozoa</taxon>
        <taxon>Dictyostelia</taxon>
        <taxon>Dictyosteliales</taxon>
        <taxon>Dictyosteliaceae</taxon>
        <taxon>Dictyostelium</taxon>
    </lineage>
</organism>
<dbReference type="PANTHER" id="PTHR42899">
    <property type="entry name" value="SPERMATOGENESIS-ASSOCIATED PROTEIN 20"/>
    <property type="match status" value="1"/>
</dbReference>
<sequence length="740" mass="85315">MSKFSTTTTNKEYKYTNKLINEKSPYLIKHAHDPVNWYPWCDEAFELAKKQDKLIFLSVGYMACHWCSVMHKECFENPSISKVMNDLFINIKVDREERPDIDKLYMTFLTETTGGGGWPMSIWLTPSLQPISAGTYFAPEPKFGRAAFPELCKKLNEIWKNDRETVIERGNSFIEYLKEDKPKGNLDNALSEETVSKCIEQILKGYDPDDGGFTDAPKFPRCSIFNFLLSASTQEQLKSSKESILEKLFFTLSKMAYGGIYDQIGFGFHRYSVTPDWKIPHFEKMLYDQGQLVPVYLDSYILSKNELFKNISKSTLKYVQNYLTHKDGGFFSAEDADSFNESNEKSEGAFYIWNFEDIKKALENDKEAIEIYSFIYGLVENGNVNPKDDPHNEFIDKNIIMRIKSNQDAANYFKKSTKEIESSLESSRKKLLTYRDTFKPRPPLDDKIIVAWNGLMISAFARAYQIFPDEESYLESAKRATKFIKDNLYNQATKTLIRNFKDSPSLIHAFADDYASLIQGLLDLYQCTFEIEYLEWAIELQEKQDQLFYDSQLPGGYFSTSGDDKSILHRLKEEHDGAENSCQSISVSNLLKLYSVTYNQEYKEKALATLDSCSLYLEKAPIVMPQMMCSMLLCKEKENTLNSINIVINSKEYNQTKNDLKQILKQVNSLFIPNKFITVKDISDQKQVQFFNEKTKNLNLINLKPVYDKPSLSLCNPNGCSISSNNLGQITNILNNNIFF</sequence>
<dbReference type="FunCoup" id="F0ZTX0">
    <property type="interactions" value="23"/>
</dbReference>
<dbReference type="Gene3D" id="3.40.30.10">
    <property type="entry name" value="Glutaredoxin"/>
    <property type="match status" value="1"/>
</dbReference>
<dbReference type="AlphaFoldDB" id="F0ZTX0"/>
<dbReference type="InterPro" id="IPR008928">
    <property type="entry name" value="6-hairpin_glycosidase_sf"/>
</dbReference>
<evidence type="ECO:0000259" key="1">
    <source>
        <dbReference type="Pfam" id="PF03190"/>
    </source>
</evidence>
<evidence type="ECO:0000313" key="2">
    <source>
        <dbReference type="EMBL" id="EGC32616.1"/>
    </source>
</evidence>
<gene>
    <name evidence="2" type="ORF">DICPUDRAFT_155404</name>
</gene>
<accession>F0ZTX0</accession>
<dbReference type="EMBL" id="GL871184">
    <property type="protein sequence ID" value="EGC32616.1"/>
    <property type="molecule type" value="Genomic_DNA"/>
</dbReference>
<dbReference type="SUPFAM" id="SSF52833">
    <property type="entry name" value="Thioredoxin-like"/>
    <property type="match status" value="1"/>
</dbReference>